<dbReference type="EMBL" id="BAABRI010000005">
    <property type="protein sequence ID" value="GAA5481838.1"/>
    <property type="molecule type" value="Genomic_DNA"/>
</dbReference>
<dbReference type="Pfam" id="PF17132">
    <property type="entry name" value="Glyco_hydro_106"/>
    <property type="match status" value="1"/>
</dbReference>
<reference evidence="1 2" key="1">
    <citation type="submission" date="2024-02" db="EMBL/GenBank/DDBJ databases">
        <title>Haloferula sargassicola NBRC 104335.</title>
        <authorList>
            <person name="Ichikawa N."/>
            <person name="Katano-Makiyama Y."/>
            <person name="Hidaka K."/>
        </authorList>
    </citation>
    <scope>NUCLEOTIDE SEQUENCE [LARGE SCALE GENOMIC DNA]</scope>
    <source>
        <strain evidence="1 2">NBRC 104335</strain>
    </source>
</reference>
<organism evidence="1 2">
    <name type="scientific">Haloferula sargassicola</name>
    <dbReference type="NCBI Taxonomy" id="490096"/>
    <lineage>
        <taxon>Bacteria</taxon>
        <taxon>Pseudomonadati</taxon>
        <taxon>Verrucomicrobiota</taxon>
        <taxon>Verrucomicrobiia</taxon>
        <taxon>Verrucomicrobiales</taxon>
        <taxon>Verrucomicrobiaceae</taxon>
        <taxon>Haloferula</taxon>
    </lineage>
</organism>
<name>A0ABP9UJP2_9BACT</name>
<comment type="caution">
    <text evidence="1">The sequence shown here is derived from an EMBL/GenBank/DDBJ whole genome shotgun (WGS) entry which is preliminary data.</text>
</comment>
<evidence type="ECO:0000313" key="2">
    <source>
        <dbReference type="Proteomes" id="UP001476282"/>
    </source>
</evidence>
<dbReference type="InterPro" id="IPR053161">
    <property type="entry name" value="Ulvan_degrading_GH"/>
</dbReference>
<evidence type="ECO:0000313" key="1">
    <source>
        <dbReference type="EMBL" id="GAA5481838.1"/>
    </source>
</evidence>
<dbReference type="PANTHER" id="PTHR36848:SF2">
    <property type="entry name" value="SECRETED PROTEIN"/>
    <property type="match status" value="1"/>
</dbReference>
<gene>
    <name evidence="1" type="ORF">Hsar01_01049</name>
</gene>
<protein>
    <submittedName>
        <fullName evidence="1">Uncharacterized protein</fullName>
    </submittedName>
</protein>
<proteinExistence type="predicted"/>
<dbReference type="Proteomes" id="UP001476282">
    <property type="component" value="Unassembled WGS sequence"/>
</dbReference>
<sequence length="781" mass="84368">MMERAGQWMQAGLGLMAGLSPLHAASPDWPVAPIEAKPWRQLSAVSLAEGLLPDLGQLSAEGFGGVVFPAWHEDPDLWMLQTREMAAEAQLNGLGFDLRLNDFPRPDSALDELRVRKVEPFQQAVSGGQEVRIDLPSAEIDTIGAWPLQGSPTDLSSFVQKDGTLVWNAPPGDWRIFGLALHKADKELDPFSDYSMALWLDFHEKPLEEDGVPAARSKVFERSATTTGDWSPEFHETFIKLRGYDLREQLPALLGDGDPGVSQRVTSDYRETLGDLHLKALGAWHERTRAEGSLSRSVLRGNPGHPVDLHAVADIPSVLSPEDPPFAASAAHFALKPLVSGIVAGGKTATPDEIRRQCEALWIKGANQIVLGPINEALEPGIPALTAWITRIQTILQDGAPDPDVLLYFPYHDFLATRGGLPDDPDERLDWIAASGFGHALRVFEKAGIECDIVSDKLLATATAANGRIILGGLSYKAVILPEVRRLPETTAAVLRDLSRRSGRIGILGDWPTDVPGFPSPDIRRGTLIQALENISRPEESDDPLKLAAALGIEGEPLTRFGLRAVRRIHAEGNHYWIVNPTDESIDATFELARPAAAAVMLDPTLPDRAGLVSTATGGNRVALQLSLAPHESRLVRTYRQAPPDLAAWPETMEAIDLRGRWQLTFPGGKTTELPLLGSWRTLADPEMARAGSPVSYRLEFEVPDGSDAWLLDLGKVAHVAEVTIDGGDPAPVFGCPAVIDLGSLPAGAHQLELSVSALPGTDAAGLLGPVRLLPLVKGRN</sequence>
<keyword evidence="2" id="KW-1185">Reference proteome</keyword>
<accession>A0ABP9UJP2</accession>
<dbReference type="PANTHER" id="PTHR36848">
    <property type="entry name" value="DNA-BINDING PROTEIN (PUTATIVE SECRETED PROTEIN)-RELATED"/>
    <property type="match status" value="1"/>
</dbReference>